<protein>
    <recommendedName>
        <fullName evidence="1">DUF6745 domain-containing protein</fullName>
    </recommendedName>
</protein>
<evidence type="ECO:0000313" key="2">
    <source>
        <dbReference type="EMBL" id="GAA2474768.1"/>
    </source>
</evidence>
<reference evidence="2 3" key="1">
    <citation type="journal article" date="2019" name="Int. J. Syst. Evol. Microbiol.">
        <title>The Global Catalogue of Microorganisms (GCM) 10K type strain sequencing project: providing services to taxonomists for standard genome sequencing and annotation.</title>
        <authorList>
            <consortium name="The Broad Institute Genomics Platform"/>
            <consortium name="The Broad Institute Genome Sequencing Center for Infectious Disease"/>
            <person name="Wu L."/>
            <person name="Ma J."/>
        </authorList>
    </citation>
    <scope>NUCLEOTIDE SEQUENCE [LARGE SCALE GENOMIC DNA]</scope>
    <source>
        <strain evidence="2 3">JCM 6307</strain>
    </source>
</reference>
<feature type="domain" description="DUF6745" evidence="1">
    <location>
        <begin position="206"/>
        <end position="410"/>
    </location>
</feature>
<keyword evidence="3" id="KW-1185">Reference proteome</keyword>
<evidence type="ECO:0000313" key="3">
    <source>
        <dbReference type="Proteomes" id="UP001501358"/>
    </source>
</evidence>
<gene>
    <name evidence="2" type="ORF">GCM10010406_08580</name>
</gene>
<comment type="caution">
    <text evidence="2">The sequence shown here is derived from an EMBL/GenBank/DDBJ whole genome shotgun (WGS) entry which is preliminary data.</text>
</comment>
<proteinExistence type="predicted"/>
<accession>A0ABN3L243</accession>
<evidence type="ECO:0000259" key="1">
    <source>
        <dbReference type="Pfam" id="PF20530"/>
    </source>
</evidence>
<sequence>MTTSPDLVAGEPETARLVAAAGHWRTVAAATGPADRRAAEDGVRLAYRAAGLTAPEHIVWAGSPLEATATALLLTGRHDLPAAAADAATPAAAGAPAALPVPLVARARRALEAAGVVPGPQAAGPCVREAVRTRPWEEERQRLLAFLGPGGWAERWSLTGAGLWQSTAALTLRIRDGITDVLAPGTGTGTGTDPAPGAARGLRSAVRQALLDSVAGQHDAPWLAAFDGAGHRLDGLAAVARAAGWWWPYERVAVLSERPVELHRDEAGRLDRADGPALAFPDGFALHAWRGMPVPAGFLDDLAGITPERIRTEDNAELRRVMLEHYGYDRYLADSGAQPLHRDETGVLWRIDLGDDEPVVMVEVVNSTPEPDGTSRVYWLRVPPATRTAREGVAWTFGVDPDSYRPERET</sequence>
<dbReference type="InterPro" id="IPR046633">
    <property type="entry name" value="DUF6745"/>
</dbReference>
<dbReference type="Pfam" id="PF20530">
    <property type="entry name" value="DUF6745"/>
    <property type="match status" value="1"/>
</dbReference>
<dbReference type="EMBL" id="BAAATA010000003">
    <property type="protein sequence ID" value="GAA2474768.1"/>
    <property type="molecule type" value="Genomic_DNA"/>
</dbReference>
<dbReference type="RefSeq" id="WP_344381750.1">
    <property type="nucleotide sequence ID" value="NZ_BAAATA010000003.1"/>
</dbReference>
<name>A0ABN3L243_9ACTN</name>
<organism evidence="2 3">
    <name type="scientific">Streptomyces thermolineatus</name>
    <dbReference type="NCBI Taxonomy" id="44033"/>
    <lineage>
        <taxon>Bacteria</taxon>
        <taxon>Bacillati</taxon>
        <taxon>Actinomycetota</taxon>
        <taxon>Actinomycetes</taxon>
        <taxon>Kitasatosporales</taxon>
        <taxon>Streptomycetaceae</taxon>
        <taxon>Streptomyces</taxon>
    </lineage>
</organism>
<dbReference type="Proteomes" id="UP001501358">
    <property type="component" value="Unassembled WGS sequence"/>
</dbReference>